<evidence type="ECO:0000256" key="1">
    <source>
        <dbReference type="ARBA" id="ARBA00008857"/>
    </source>
</evidence>
<comment type="similarity">
    <text evidence="1">Belongs to the 'phage' integrase family.</text>
</comment>
<name>A0ABT9SPS6_9FLAO</name>
<dbReference type="Gene3D" id="1.10.443.10">
    <property type="entry name" value="Intergrase catalytic core"/>
    <property type="match status" value="1"/>
</dbReference>
<feature type="domain" description="Phage integrase SAM-like" evidence="5">
    <location>
        <begin position="134"/>
        <end position="210"/>
    </location>
</feature>
<dbReference type="InterPro" id="IPR002104">
    <property type="entry name" value="Integrase_catalytic"/>
</dbReference>
<dbReference type="InterPro" id="IPR050090">
    <property type="entry name" value="Tyrosine_recombinase_XerCD"/>
</dbReference>
<reference evidence="6 7" key="1">
    <citation type="submission" date="2023-07" db="EMBL/GenBank/DDBJ databases">
        <title>Sorghum-associated microbial communities from plants grown in Nebraska, USA.</title>
        <authorList>
            <person name="Schachtman D."/>
        </authorList>
    </citation>
    <scope>NUCLEOTIDE SEQUENCE [LARGE SCALE GENOMIC DNA]</scope>
    <source>
        <strain evidence="6 7">CC351</strain>
    </source>
</reference>
<dbReference type="EMBL" id="JAUSRL010000005">
    <property type="protein sequence ID" value="MDP9961273.1"/>
    <property type="molecule type" value="Genomic_DNA"/>
</dbReference>
<dbReference type="InterPro" id="IPR010998">
    <property type="entry name" value="Integrase_recombinase_N"/>
</dbReference>
<keyword evidence="7" id="KW-1185">Reference proteome</keyword>
<dbReference type="Pfam" id="PF13102">
    <property type="entry name" value="Phage_int_SAM_5"/>
    <property type="match status" value="1"/>
</dbReference>
<keyword evidence="3" id="KW-0233">DNA recombination</keyword>
<evidence type="ECO:0000313" key="7">
    <source>
        <dbReference type="Proteomes" id="UP001235513"/>
    </source>
</evidence>
<feature type="domain" description="Tyr recombinase" evidence="4">
    <location>
        <begin position="230"/>
        <end position="411"/>
    </location>
</feature>
<dbReference type="InterPro" id="IPR013762">
    <property type="entry name" value="Integrase-like_cat_sf"/>
</dbReference>
<evidence type="ECO:0000256" key="2">
    <source>
        <dbReference type="ARBA" id="ARBA00023125"/>
    </source>
</evidence>
<evidence type="ECO:0000256" key="3">
    <source>
        <dbReference type="ARBA" id="ARBA00023172"/>
    </source>
</evidence>
<organism evidence="6 7">
    <name type="scientific">Chryseobacterium lathyri</name>
    <dbReference type="NCBI Taxonomy" id="395933"/>
    <lineage>
        <taxon>Bacteria</taxon>
        <taxon>Pseudomonadati</taxon>
        <taxon>Bacteroidota</taxon>
        <taxon>Flavobacteriia</taxon>
        <taxon>Flavobacteriales</taxon>
        <taxon>Weeksellaceae</taxon>
        <taxon>Chryseobacterium group</taxon>
        <taxon>Chryseobacterium</taxon>
    </lineage>
</organism>
<dbReference type="Gene3D" id="1.10.150.130">
    <property type="match status" value="1"/>
</dbReference>
<evidence type="ECO:0000313" key="6">
    <source>
        <dbReference type="EMBL" id="MDP9961273.1"/>
    </source>
</evidence>
<accession>A0ABT9SPS6</accession>
<evidence type="ECO:0000259" key="5">
    <source>
        <dbReference type="Pfam" id="PF13102"/>
    </source>
</evidence>
<comment type="caution">
    <text evidence="6">The sequence shown here is derived from an EMBL/GenBank/DDBJ whole genome shotgun (WGS) entry which is preliminary data.</text>
</comment>
<dbReference type="Proteomes" id="UP001235513">
    <property type="component" value="Unassembled WGS sequence"/>
</dbReference>
<evidence type="ECO:0000259" key="4">
    <source>
        <dbReference type="Pfam" id="PF00589"/>
    </source>
</evidence>
<dbReference type="InterPro" id="IPR025269">
    <property type="entry name" value="SAM-like_dom"/>
</dbReference>
<dbReference type="SUPFAM" id="SSF56349">
    <property type="entry name" value="DNA breaking-rejoining enzymes"/>
    <property type="match status" value="1"/>
</dbReference>
<dbReference type="RefSeq" id="WP_306845212.1">
    <property type="nucleotide sequence ID" value="NZ_JAUSRL010000005.1"/>
</dbReference>
<sequence length="441" mass="51366">MATVKFILQSKNENAPIYVRLSVSAKESFKRKSRETINPEDWNFKKGFPRNISVGTESFLTAIEETKNNLSELESFIYKEFQKRTDNDLINGIWLDEVITAYYNGGNKTQQLDFLDNYLNYYLSDVLPFRKNRGKEITLSTIKKQKTIIFKIQDFLKSLNKRLRVSDYDVKISNKFESFLESQGISKNTIGRYIKYPKTIISHATELGIHVSSNLSSIKGYTTETPTIYITELELKKISQITFLNTLQETAKDWLIIGFYTGQRASDLLQMNNKQLIEIDGNLFINLSQVKTKHPVLIPVHDEVKKVLRKRDNNFPNKFSDNIESAKTMFNTQLRKITKLAEINRLEWGKKYDKENKKYIYGDYPLYDIISSHVCRRSFATHNYAKMPTPIIMAVTGHKTEKEFLNYIGKDFNDLSKQMFDYWKQGTQDNNVQPHLSTSSL</sequence>
<dbReference type="InterPro" id="IPR011010">
    <property type="entry name" value="DNA_brk_join_enz"/>
</dbReference>
<gene>
    <name evidence="6" type="ORF">J2T04_003171</name>
</gene>
<keyword evidence="2" id="KW-0238">DNA-binding</keyword>
<protein>
    <submittedName>
        <fullName evidence="6">Integrase</fullName>
    </submittedName>
</protein>
<dbReference type="Pfam" id="PF00589">
    <property type="entry name" value="Phage_integrase"/>
    <property type="match status" value="1"/>
</dbReference>
<dbReference type="PANTHER" id="PTHR30349">
    <property type="entry name" value="PHAGE INTEGRASE-RELATED"/>
    <property type="match status" value="1"/>
</dbReference>
<proteinExistence type="inferred from homology"/>
<dbReference type="PANTHER" id="PTHR30349:SF64">
    <property type="entry name" value="PROPHAGE INTEGRASE INTD-RELATED"/>
    <property type="match status" value="1"/>
</dbReference>